<accession>A0A077WQ70</accession>
<dbReference type="OrthoDB" id="2295380at2759"/>
<organism evidence="1">
    <name type="scientific">Lichtheimia ramosa</name>
    <dbReference type="NCBI Taxonomy" id="688394"/>
    <lineage>
        <taxon>Eukaryota</taxon>
        <taxon>Fungi</taxon>
        <taxon>Fungi incertae sedis</taxon>
        <taxon>Mucoromycota</taxon>
        <taxon>Mucoromycotina</taxon>
        <taxon>Mucoromycetes</taxon>
        <taxon>Mucorales</taxon>
        <taxon>Lichtheimiaceae</taxon>
        <taxon>Lichtheimia</taxon>
    </lineage>
</organism>
<dbReference type="PANTHER" id="PTHR38926:SF5">
    <property type="entry name" value="F-BOX AND LEUCINE-RICH REPEAT PROTEIN 6"/>
    <property type="match status" value="1"/>
</dbReference>
<sequence>MSWHPGTTTRTPTFPNDLHGSNKRVDFMSELPLDVVMYNIVPRILSERPRQFRLDIPNHYLNVCRTWCQRILMASWSMRCYIESLKSISKLQERLLDAAGPYVRRLGIGAISDTSINQLADTVKFSYLSELTISITGSQRAYHLFFSTLPNLTYLRITIVRLLDGPFEVYAILDQCTKLTRLDLTLGANTTMAISSDNQNPVYHNLVHLQAICDEKGKCDMFIPLLRHLPNLRRLQLPYPPTSETAIQAIHQHCPELQQLILSQSHAGAGMFTDIVQQLQGLRLLRIHHSTSFEGDYLAKLITQYHNTLESIVFHVHSGNPVSSFNEDRDQDAFELKQLRSFEYECGHPLDSTPFIGWVINHAPNLESVKLLAPRTEYTHNLRTLMHRSLRRIELASKQVFHQPDHSQYLQHHIQLGNESHLKEIKCYISPYIRNDSWMYLIPRLNYLRSLELDFQFDTQVHDGSPFMMELSRGCAALETITIISKRFSSHAWIHPLTLHRNLKKLVIHGSRLSNDMLIALEDFHHLDCLHLKLYTFQWNSIARTRRAVPHLKCTQLPE</sequence>
<dbReference type="SUPFAM" id="SSF52047">
    <property type="entry name" value="RNI-like"/>
    <property type="match status" value="1"/>
</dbReference>
<dbReference type="InterPro" id="IPR032675">
    <property type="entry name" value="LRR_dom_sf"/>
</dbReference>
<protein>
    <recommendedName>
        <fullName evidence="2">F-box domain-containing protein</fullName>
    </recommendedName>
</protein>
<dbReference type="Gene3D" id="3.80.10.10">
    <property type="entry name" value="Ribonuclease Inhibitor"/>
    <property type="match status" value="2"/>
</dbReference>
<name>A0A077WQ70_9FUNG</name>
<proteinExistence type="predicted"/>
<evidence type="ECO:0000313" key="1">
    <source>
        <dbReference type="EMBL" id="CDS08872.1"/>
    </source>
</evidence>
<dbReference type="AlphaFoldDB" id="A0A077WQ70"/>
<gene>
    <name evidence="1" type="ORF">LRAMOSA10233</name>
</gene>
<dbReference type="EMBL" id="LK023327">
    <property type="protein sequence ID" value="CDS08872.1"/>
    <property type="molecule type" value="Genomic_DNA"/>
</dbReference>
<evidence type="ECO:0008006" key="2">
    <source>
        <dbReference type="Google" id="ProtNLM"/>
    </source>
</evidence>
<reference evidence="1" key="1">
    <citation type="journal article" date="2014" name="Genome Announc.">
        <title>De novo whole-genome sequence and genome annotation of Lichtheimia ramosa.</title>
        <authorList>
            <person name="Linde J."/>
            <person name="Schwartze V."/>
            <person name="Binder U."/>
            <person name="Lass-Florl C."/>
            <person name="Voigt K."/>
            <person name="Horn F."/>
        </authorList>
    </citation>
    <scope>NUCLEOTIDE SEQUENCE</scope>
    <source>
        <strain evidence="1">JMRC FSU:6197</strain>
    </source>
</reference>
<dbReference type="PANTHER" id="PTHR38926">
    <property type="entry name" value="F-BOX DOMAIN CONTAINING PROTEIN, EXPRESSED"/>
    <property type="match status" value="1"/>
</dbReference>